<proteinExistence type="predicted"/>
<keyword evidence="3" id="KW-1185">Reference proteome</keyword>
<name>A0A2H3JLK6_WOLCO</name>
<dbReference type="Proteomes" id="UP000218811">
    <property type="component" value="Unassembled WGS sequence"/>
</dbReference>
<feature type="region of interest" description="Disordered" evidence="1">
    <location>
        <begin position="98"/>
        <end position="137"/>
    </location>
</feature>
<evidence type="ECO:0000313" key="3">
    <source>
        <dbReference type="Proteomes" id="UP000218811"/>
    </source>
</evidence>
<sequence length="137" mass="14749">MLLHVVSGLRQANVNGGLLEVLLFRTDGAVPSGAVRPMDLRWRSWEVPIDHLFEFLCGSASAYAMSRTFSGGGHYGLVLAIEACTHLMSAAYHTQPDGEDKFERIGKFDSHAESESSLESGSGPTGSAPSRYSGRDC</sequence>
<evidence type="ECO:0000313" key="2">
    <source>
        <dbReference type="EMBL" id="PCH37524.1"/>
    </source>
</evidence>
<evidence type="ECO:0000256" key="1">
    <source>
        <dbReference type="SAM" id="MobiDB-lite"/>
    </source>
</evidence>
<organism evidence="2 3">
    <name type="scientific">Wolfiporia cocos (strain MD-104)</name>
    <name type="common">Brown rot fungus</name>
    <dbReference type="NCBI Taxonomy" id="742152"/>
    <lineage>
        <taxon>Eukaryota</taxon>
        <taxon>Fungi</taxon>
        <taxon>Dikarya</taxon>
        <taxon>Basidiomycota</taxon>
        <taxon>Agaricomycotina</taxon>
        <taxon>Agaricomycetes</taxon>
        <taxon>Polyporales</taxon>
        <taxon>Phaeolaceae</taxon>
        <taxon>Wolfiporia</taxon>
    </lineage>
</organism>
<feature type="compositionally biased region" description="Low complexity" evidence="1">
    <location>
        <begin position="115"/>
        <end position="127"/>
    </location>
</feature>
<protein>
    <submittedName>
        <fullName evidence="2">Uncharacterized protein</fullName>
    </submittedName>
</protein>
<dbReference type="EMBL" id="KB467931">
    <property type="protein sequence ID" value="PCH37524.1"/>
    <property type="molecule type" value="Genomic_DNA"/>
</dbReference>
<feature type="compositionally biased region" description="Basic and acidic residues" evidence="1">
    <location>
        <begin position="98"/>
        <end position="114"/>
    </location>
</feature>
<gene>
    <name evidence="2" type="ORF">WOLCODRAFT_158240</name>
</gene>
<dbReference type="AlphaFoldDB" id="A0A2H3JLK6"/>
<accession>A0A2H3JLK6</accession>
<reference evidence="2 3" key="1">
    <citation type="journal article" date="2012" name="Science">
        <title>The Paleozoic origin of enzymatic lignin decomposition reconstructed from 31 fungal genomes.</title>
        <authorList>
            <person name="Floudas D."/>
            <person name="Binder M."/>
            <person name="Riley R."/>
            <person name="Barry K."/>
            <person name="Blanchette R.A."/>
            <person name="Henrissat B."/>
            <person name="Martinez A.T."/>
            <person name="Otillar R."/>
            <person name="Spatafora J.W."/>
            <person name="Yadav J.S."/>
            <person name="Aerts A."/>
            <person name="Benoit I."/>
            <person name="Boyd A."/>
            <person name="Carlson A."/>
            <person name="Copeland A."/>
            <person name="Coutinho P.M."/>
            <person name="de Vries R.P."/>
            <person name="Ferreira P."/>
            <person name="Findley K."/>
            <person name="Foster B."/>
            <person name="Gaskell J."/>
            <person name="Glotzer D."/>
            <person name="Gorecki P."/>
            <person name="Heitman J."/>
            <person name="Hesse C."/>
            <person name="Hori C."/>
            <person name="Igarashi K."/>
            <person name="Jurgens J.A."/>
            <person name="Kallen N."/>
            <person name="Kersten P."/>
            <person name="Kohler A."/>
            <person name="Kuees U."/>
            <person name="Kumar T.K.A."/>
            <person name="Kuo A."/>
            <person name="LaButti K."/>
            <person name="Larrondo L.F."/>
            <person name="Lindquist E."/>
            <person name="Ling A."/>
            <person name="Lombard V."/>
            <person name="Lucas S."/>
            <person name="Lundell T."/>
            <person name="Martin R."/>
            <person name="McLaughlin D.J."/>
            <person name="Morgenstern I."/>
            <person name="Morin E."/>
            <person name="Murat C."/>
            <person name="Nagy L.G."/>
            <person name="Nolan M."/>
            <person name="Ohm R.A."/>
            <person name="Patyshakuliyeva A."/>
            <person name="Rokas A."/>
            <person name="Ruiz-Duenas F.J."/>
            <person name="Sabat G."/>
            <person name="Salamov A."/>
            <person name="Samejima M."/>
            <person name="Schmutz J."/>
            <person name="Slot J.C."/>
            <person name="St John F."/>
            <person name="Stenlid J."/>
            <person name="Sun H."/>
            <person name="Sun S."/>
            <person name="Syed K."/>
            <person name="Tsang A."/>
            <person name="Wiebenga A."/>
            <person name="Young D."/>
            <person name="Pisabarro A."/>
            <person name="Eastwood D.C."/>
            <person name="Martin F."/>
            <person name="Cullen D."/>
            <person name="Grigoriev I.V."/>
            <person name="Hibbett D.S."/>
        </authorList>
    </citation>
    <scope>NUCLEOTIDE SEQUENCE [LARGE SCALE GENOMIC DNA]</scope>
    <source>
        <strain evidence="2 3">MD-104</strain>
    </source>
</reference>